<dbReference type="Gene3D" id="1.10.10.10">
    <property type="entry name" value="Winged helix-like DNA-binding domain superfamily/Winged helix DNA-binding domain"/>
    <property type="match status" value="1"/>
</dbReference>
<dbReference type="PANTHER" id="PTHR38465">
    <property type="entry name" value="HTH-TYPE TRANSCRIPTIONAL REGULATOR MJ1563-RELATED"/>
    <property type="match status" value="1"/>
</dbReference>
<keyword evidence="2 4" id="KW-0238">DNA-binding</keyword>
<dbReference type="InterPro" id="IPR052362">
    <property type="entry name" value="HTH-GbsR_regulator"/>
</dbReference>
<evidence type="ECO:0000256" key="2">
    <source>
        <dbReference type="ARBA" id="ARBA00023125"/>
    </source>
</evidence>
<dbReference type="EMBL" id="FOQT01000001">
    <property type="protein sequence ID" value="SFH77701.1"/>
    <property type="molecule type" value="Genomic_DNA"/>
</dbReference>
<dbReference type="STRING" id="1125876.SAMN05443292_0064"/>
<dbReference type="RefSeq" id="WP_090078199.1">
    <property type="nucleotide sequence ID" value="NZ_FOQT01000001.1"/>
</dbReference>
<accession>A0A1I3CTZ5</accession>
<reference evidence="4 5" key="1">
    <citation type="submission" date="2016-10" db="EMBL/GenBank/DDBJ databases">
        <authorList>
            <person name="de Groot N.N."/>
        </authorList>
    </citation>
    <scope>NUCLEOTIDE SEQUENCE [LARGE SCALE GENOMIC DNA]</scope>
    <source>
        <strain evidence="4 5">DSM 26000</strain>
    </source>
</reference>
<dbReference type="OrthoDB" id="1807857at2"/>
<dbReference type="SUPFAM" id="SSF46785">
    <property type="entry name" value="Winged helix' DNA-binding domain"/>
    <property type="match status" value="1"/>
</dbReference>
<protein>
    <submittedName>
        <fullName evidence="4">DNA-binding transcriptional regulator GbsR, MarR family</fullName>
    </submittedName>
</protein>
<dbReference type="Proteomes" id="UP000198931">
    <property type="component" value="Unassembled WGS sequence"/>
</dbReference>
<dbReference type="AlphaFoldDB" id="A0A1I3CTZ5"/>
<name>A0A1I3CTZ5_9FLAO</name>
<proteinExistence type="predicted"/>
<evidence type="ECO:0000313" key="5">
    <source>
        <dbReference type="Proteomes" id="UP000198931"/>
    </source>
</evidence>
<organism evidence="4 5">
    <name type="scientific">Halpernia frigidisoli</name>
    <dbReference type="NCBI Taxonomy" id="1125876"/>
    <lineage>
        <taxon>Bacteria</taxon>
        <taxon>Pseudomonadati</taxon>
        <taxon>Bacteroidota</taxon>
        <taxon>Flavobacteriia</taxon>
        <taxon>Flavobacteriales</taxon>
        <taxon>Weeksellaceae</taxon>
        <taxon>Chryseobacterium group</taxon>
        <taxon>Halpernia</taxon>
    </lineage>
</organism>
<evidence type="ECO:0000256" key="3">
    <source>
        <dbReference type="ARBA" id="ARBA00023163"/>
    </source>
</evidence>
<gene>
    <name evidence="4" type="ORF">SAMN05443292_0064</name>
</gene>
<keyword evidence="5" id="KW-1185">Reference proteome</keyword>
<keyword evidence="3" id="KW-0804">Transcription</keyword>
<evidence type="ECO:0000256" key="1">
    <source>
        <dbReference type="ARBA" id="ARBA00023015"/>
    </source>
</evidence>
<sequence length="158" mass="18509">MVKTLEIDDQIFHKLVNFSMNNFQLPPLAAKIYAYLTFDFEMNGVSFEELVEDLKASKSSISSNLEILLKSKYITTLNKIDERKRYFTLNPDYVKIRFGGIIDRLEREVDILEDLQVLVKSRKVEENSSFYINKMDIYTELLKSNIIQCTNTLDALYK</sequence>
<dbReference type="InterPro" id="IPR036388">
    <property type="entry name" value="WH-like_DNA-bd_sf"/>
</dbReference>
<dbReference type="GO" id="GO:0003677">
    <property type="term" value="F:DNA binding"/>
    <property type="evidence" value="ECO:0007669"/>
    <property type="project" value="UniProtKB-KW"/>
</dbReference>
<dbReference type="InterPro" id="IPR036390">
    <property type="entry name" value="WH_DNA-bd_sf"/>
</dbReference>
<keyword evidence="1" id="KW-0805">Transcription regulation</keyword>
<evidence type="ECO:0000313" key="4">
    <source>
        <dbReference type="EMBL" id="SFH77701.1"/>
    </source>
</evidence>
<dbReference type="PANTHER" id="PTHR38465:SF1">
    <property type="entry name" value="HTH-TYPE TRANSCRIPTIONAL REGULATOR MJ1563-RELATED"/>
    <property type="match status" value="1"/>
</dbReference>